<feature type="compositionally biased region" description="Acidic residues" evidence="1">
    <location>
        <begin position="1"/>
        <end position="29"/>
    </location>
</feature>
<dbReference type="InterPro" id="IPR013989">
    <property type="entry name" value="Dev_and_cell_death_domain"/>
</dbReference>
<protein>
    <recommendedName>
        <fullName evidence="2">DCD domain-containing protein</fullName>
    </recommendedName>
</protein>
<feature type="region of interest" description="Disordered" evidence="1">
    <location>
        <begin position="1"/>
        <end position="46"/>
    </location>
</feature>
<gene>
    <name evidence="3" type="ORF">MKW94_014689</name>
</gene>
<sequence>DDSNGDEDIDADEEDEEDLDEEVDEEDFGGSEVSDTGIAVPKQKKTKAEVQVKQEKIFIDLENEVEEKTIADEIKLKQEKIFIDLEDEVEEKRITAESLMETVTAKKRSTRNIVGESAQQAPGDGSGEGITAFSQMNKRLKAICSDLPGNADASEFKSDALFVEEMKLDVADGRKLVTNNEVEEVVKITETLTREPKPRCVTGSNFLPKPDYKQDLPGFIFMCSGETKLECFKYRIFGLPAEKMYTVANIKPGAKLFLFDVDLRLLYGVFKATSEGELDLEPAAFGGRFPAQVRFSIFKECIPVHESFFRHTIKENCLGGTKFQQQLSNCQVENLFALFRPISGSPESVLLARPHYCPPVKFSPEFQPSSF</sequence>
<accession>A0AA41VVB5</accession>
<evidence type="ECO:0000313" key="4">
    <source>
        <dbReference type="Proteomes" id="UP001177140"/>
    </source>
</evidence>
<feature type="non-terminal residue" evidence="3">
    <location>
        <position position="1"/>
    </location>
</feature>
<dbReference type="EMBL" id="JAJJMA010301311">
    <property type="protein sequence ID" value="MCL7048142.1"/>
    <property type="molecule type" value="Genomic_DNA"/>
</dbReference>
<dbReference type="Proteomes" id="UP001177140">
    <property type="component" value="Unassembled WGS sequence"/>
</dbReference>
<keyword evidence="4" id="KW-1185">Reference proteome</keyword>
<organism evidence="3 4">
    <name type="scientific">Papaver nudicaule</name>
    <name type="common">Iceland poppy</name>
    <dbReference type="NCBI Taxonomy" id="74823"/>
    <lineage>
        <taxon>Eukaryota</taxon>
        <taxon>Viridiplantae</taxon>
        <taxon>Streptophyta</taxon>
        <taxon>Embryophyta</taxon>
        <taxon>Tracheophyta</taxon>
        <taxon>Spermatophyta</taxon>
        <taxon>Magnoliopsida</taxon>
        <taxon>Ranunculales</taxon>
        <taxon>Papaveraceae</taxon>
        <taxon>Papaveroideae</taxon>
        <taxon>Papaver</taxon>
    </lineage>
</organism>
<evidence type="ECO:0000259" key="2">
    <source>
        <dbReference type="PROSITE" id="PS51222"/>
    </source>
</evidence>
<reference evidence="3" key="1">
    <citation type="submission" date="2022-03" db="EMBL/GenBank/DDBJ databases">
        <title>A functionally conserved STORR gene fusion in Papaver species that diverged 16.8 million years ago.</title>
        <authorList>
            <person name="Catania T."/>
        </authorList>
    </citation>
    <scope>NUCLEOTIDE SEQUENCE</scope>
    <source>
        <strain evidence="3">S-191538</strain>
    </source>
</reference>
<name>A0AA41VVB5_PAPNU</name>
<comment type="caution">
    <text evidence="3">The sequence shown here is derived from an EMBL/GenBank/DDBJ whole genome shotgun (WGS) entry which is preliminary data.</text>
</comment>
<dbReference type="PANTHER" id="PTHR46444:SF19">
    <property type="entry name" value="OS02G0745600 PROTEIN"/>
    <property type="match status" value="1"/>
</dbReference>
<dbReference type="SMART" id="SM00767">
    <property type="entry name" value="DCD"/>
    <property type="match status" value="1"/>
</dbReference>
<dbReference type="PANTHER" id="PTHR46444">
    <property type="entry name" value="DCD (DEVELOPMENT AND CELL DEATH) DOMAIN PROTEIN-RELATED"/>
    <property type="match status" value="1"/>
</dbReference>
<evidence type="ECO:0000313" key="3">
    <source>
        <dbReference type="EMBL" id="MCL7048142.1"/>
    </source>
</evidence>
<proteinExistence type="predicted"/>
<evidence type="ECO:0000256" key="1">
    <source>
        <dbReference type="SAM" id="MobiDB-lite"/>
    </source>
</evidence>
<dbReference type="Pfam" id="PF10539">
    <property type="entry name" value="Dev_Cell_Death"/>
    <property type="match status" value="1"/>
</dbReference>
<feature type="domain" description="DCD" evidence="2">
    <location>
        <begin position="214"/>
        <end position="341"/>
    </location>
</feature>
<dbReference type="AlphaFoldDB" id="A0AA41VVB5"/>
<dbReference type="PROSITE" id="PS51222">
    <property type="entry name" value="DCD"/>
    <property type="match status" value="1"/>
</dbReference>